<dbReference type="PANTHER" id="PTHR13410">
    <property type="entry name" value="PROTEIN PBDC1"/>
    <property type="match status" value="1"/>
</dbReference>
<dbReference type="Gene3D" id="1.10.3560.10">
    <property type="entry name" value="yst0336 like domain"/>
    <property type="match status" value="1"/>
</dbReference>
<name>K5V3G3_PHACS</name>
<dbReference type="STRING" id="650164.K5V3G3"/>
<evidence type="ECO:0000313" key="4">
    <source>
        <dbReference type="Proteomes" id="UP000008370"/>
    </source>
</evidence>
<dbReference type="RefSeq" id="XP_007394941.1">
    <property type="nucleotide sequence ID" value="XM_007394879.1"/>
</dbReference>
<dbReference type="EMBL" id="JH930471">
    <property type="protein sequence ID" value="EKM57116.1"/>
    <property type="molecule type" value="Genomic_DNA"/>
</dbReference>
<dbReference type="KEGG" id="pco:PHACADRAFT_254690"/>
<proteinExistence type="predicted"/>
<dbReference type="GeneID" id="18916119"/>
<evidence type="ECO:0000313" key="3">
    <source>
        <dbReference type="EMBL" id="EKM57116.1"/>
    </source>
</evidence>
<accession>K5V3G3</accession>
<dbReference type="Proteomes" id="UP000008370">
    <property type="component" value="Unassembled WGS sequence"/>
</dbReference>
<dbReference type="InterPro" id="IPR021148">
    <property type="entry name" value="Polysacc_synth_dom"/>
</dbReference>
<dbReference type="FunCoup" id="K5V3G3">
    <property type="interactions" value="404"/>
</dbReference>
<protein>
    <recommendedName>
        <fullName evidence="2">Polysaccharide biosynthesis domain-containing protein</fullName>
    </recommendedName>
</protein>
<feature type="domain" description="Polysaccharide biosynthesis" evidence="2">
    <location>
        <begin position="11"/>
        <end position="114"/>
    </location>
</feature>
<gene>
    <name evidence="3" type="ORF">PHACADRAFT_254690</name>
</gene>
<dbReference type="InterPro" id="IPR008476">
    <property type="entry name" value="PBDC1_metazoa/fungi"/>
</dbReference>
<dbReference type="HOGENOM" id="CLU_1704867_0_0_1"/>
<dbReference type="InterPro" id="IPR023139">
    <property type="entry name" value="PBDC1-like_dom_sf"/>
</dbReference>
<feature type="region of interest" description="Disordered" evidence="1">
    <location>
        <begin position="112"/>
        <end position="133"/>
    </location>
</feature>
<organism evidence="3 4">
    <name type="scientific">Phanerochaete carnosa (strain HHB-10118-sp)</name>
    <name type="common">White-rot fungus</name>
    <name type="synonym">Peniophora carnosa</name>
    <dbReference type="NCBI Taxonomy" id="650164"/>
    <lineage>
        <taxon>Eukaryota</taxon>
        <taxon>Fungi</taxon>
        <taxon>Dikarya</taxon>
        <taxon>Basidiomycota</taxon>
        <taxon>Agaricomycotina</taxon>
        <taxon>Agaricomycetes</taxon>
        <taxon>Polyporales</taxon>
        <taxon>Phanerochaetaceae</taxon>
        <taxon>Phanerochaete</taxon>
    </lineage>
</organism>
<evidence type="ECO:0000259" key="2">
    <source>
        <dbReference type="Pfam" id="PF04669"/>
    </source>
</evidence>
<evidence type="ECO:0000256" key="1">
    <source>
        <dbReference type="SAM" id="MobiDB-lite"/>
    </source>
</evidence>
<keyword evidence="4" id="KW-1185">Reference proteome</keyword>
<dbReference type="GO" id="GO:0005737">
    <property type="term" value="C:cytoplasm"/>
    <property type="evidence" value="ECO:0007669"/>
    <property type="project" value="TreeGrafter"/>
</dbReference>
<dbReference type="PANTHER" id="PTHR13410:SF9">
    <property type="entry name" value="PROTEIN PBDC1"/>
    <property type="match status" value="1"/>
</dbReference>
<dbReference type="AlphaFoldDB" id="K5V3G3"/>
<dbReference type="OrthoDB" id="10248897at2759"/>
<sequence>MAAPQNFDPNKAQNMAETYWNLIEKVNPRDLKLTKQDDEIFEHFKNDFPELFVEPYDKIQTLDESLMKSKDGKERWRKFIESYKDTIKDYNFGSLIRTNAHGEYSETNTIFSTRPRRNGRRGGTSESGTCKGEGQEEGYWQWQIITSHVIIVKS</sequence>
<dbReference type="InParanoid" id="K5V3G3"/>
<reference evidence="3 4" key="1">
    <citation type="journal article" date="2012" name="BMC Genomics">
        <title>Comparative genomics of the white-rot fungi, Phanerochaete carnosa and P. chrysosporium, to elucidate the genetic basis of the distinct wood types they colonize.</title>
        <authorList>
            <person name="Suzuki H."/>
            <person name="MacDonald J."/>
            <person name="Syed K."/>
            <person name="Salamov A."/>
            <person name="Hori C."/>
            <person name="Aerts A."/>
            <person name="Henrissat B."/>
            <person name="Wiebenga A."/>
            <person name="vanKuyk P.A."/>
            <person name="Barry K."/>
            <person name="Lindquist E."/>
            <person name="LaButti K."/>
            <person name="Lapidus A."/>
            <person name="Lucas S."/>
            <person name="Coutinho P."/>
            <person name="Gong Y."/>
            <person name="Samejima M."/>
            <person name="Mahadevan R."/>
            <person name="Abou-Zaid M."/>
            <person name="de Vries R.P."/>
            <person name="Igarashi K."/>
            <person name="Yadav J.S."/>
            <person name="Grigoriev I.V."/>
            <person name="Master E.R."/>
        </authorList>
    </citation>
    <scope>NUCLEOTIDE SEQUENCE [LARGE SCALE GENOMIC DNA]</scope>
    <source>
        <strain evidence="3 4">HHB-10118-sp</strain>
    </source>
</reference>
<dbReference type="Pfam" id="PF04669">
    <property type="entry name" value="PBDC1"/>
    <property type="match status" value="1"/>
</dbReference>